<dbReference type="Proteomes" id="UP001161247">
    <property type="component" value="Chromosome 4"/>
</dbReference>
<reference evidence="3" key="1">
    <citation type="submission" date="2023-03" db="EMBL/GenBank/DDBJ databases">
        <authorList>
            <person name="Julca I."/>
        </authorList>
    </citation>
    <scope>NUCLEOTIDE SEQUENCE</scope>
</reference>
<organism evidence="3 4">
    <name type="scientific">Oldenlandia corymbosa var. corymbosa</name>
    <dbReference type="NCBI Taxonomy" id="529605"/>
    <lineage>
        <taxon>Eukaryota</taxon>
        <taxon>Viridiplantae</taxon>
        <taxon>Streptophyta</taxon>
        <taxon>Embryophyta</taxon>
        <taxon>Tracheophyta</taxon>
        <taxon>Spermatophyta</taxon>
        <taxon>Magnoliopsida</taxon>
        <taxon>eudicotyledons</taxon>
        <taxon>Gunneridae</taxon>
        <taxon>Pentapetalae</taxon>
        <taxon>asterids</taxon>
        <taxon>lamiids</taxon>
        <taxon>Gentianales</taxon>
        <taxon>Rubiaceae</taxon>
        <taxon>Rubioideae</taxon>
        <taxon>Spermacoceae</taxon>
        <taxon>Hedyotis-Oldenlandia complex</taxon>
        <taxon>Oldenlandia</taxon>
    </lineage>
</organism>
<feature type="region of interest" description="Disordered" evidence="2">
    <location>
        <begin position="66"/>
        <end position="87"/>
    </location>
</feature>
<feature type="compositionally biased region" description="Polar residues" evidence="2">
    <location>
        <begin position="349"/>
        <end position="359"/>
    </location>
</feature>
<evidence type="ECO:0000313" key="4">
    <source>
        <dbReference type="Proteomes" id="UP001161247"/>
    </source>
</evidence>
<accession>A0AAV1D7E8</accession>
<evidence type="ECO:0000256" key="1">
    <source>
        <dbReference type="SAM" id="Coils"/>
    </source>
</evidence>
<feature type="coiled-coil region" evidence="1">
    <location>
        <begin position="308"/>
        <end position="335"/>
    </location>
</feature>
<feature type="compositionally biased region" description="Polar residues" evidence="2">
    <location>
        <begin position="1"/>
        <end position="42"/>
    </location>
</feature>
<dbReference type="PANTHER" id="PTHR34466:SF3">
    <property type="entry name" value="OS11G0129800 PROTEIN"/>
    <property type="match status" value="1"/>
</dbReference>
<keyword evidence="1" id="KW-0175">Coiled coil</keyword>
<sequence length="573" mass="63572">MATAAFKSTSKRGNQNPTTTFPRNSQPNPSTRKRSQSVSAFSRAQKAVDITTNSEVFNKIENPLFLNSSASSSSTSPTIDDKEIDGISTRRENLKRVVESTVNSASGANNAAERGRSFQRNSGVRNGIGRSLSRVRGRSVSRAPRGASYESEKELEVAMMTNTDYNGYSKRTAYDSKLVNRVRNGADVQRSRVSPKVTGSQCQATECSEDDSVCSFQFSNWEDGTSTCSLSEAEDRVAKAVYSNVRENQYAGNPTASGIYETIQSEVRRALCDIQNNIGSANINGIANTDTPPDLVNGQPVEVVLDIRREYARKLEESEERARKLRADLAIEEQRRQEFSRILKETLPDHQTSNPQNSRMGRKRSTERKRISKRLTEEAMAYFDECVSISTFDGSDFSSPEDPPPISASVGFSTPVYDTLSTPQQSSSVSASIYVPDYSSNNRKKMDAHNQLMQCCEDFDLTADRSCRRVSSREDVEGTTSGRSHRAYHFSFASRPKENVKSEHTMKSYYEHLQKGFSVDSRSNYDAGECNLRGSIESLLFDRVFFSSRLESGSLHLCSGGLAISFSPFGSLL</sequence>
<evidence type="ECO:0000256" key="2">
    <source>
        <dbReference type="SAM" id="MobiDB-lite"/>
    </source>
</evidence>
<feature type="compositionally biased region" description="Basic residues" evidence="2">
    <location>
        <begin position="360"/>
        <end position="370"/>
    </location>
</feature>
<dbReference type="PANTHER" id="PTHR34466">
    <property type="entry name" value="OS11G0129800 PROTEIN"/>
    <property type="match status" value="1"/>
</dbReference>
<name>A0AAV1D7E8_OLDCO</name>
<keyword evidence="4" id="KW-1185">Reference proteome</keyword>
<gene>
    <name evidence="3" type="ORF">OLC1_LOCUS12037</name>
</gene>
<feature type="region of interest" description="Disordered" evidence="2">
    <location>
        <begin position="347"/>
        <end position="370"/>
    </location>
</feature>
<protein>
    <submittedName>
        <fullName evidence="3">OLC1v1001057C3</fullName>
    </submittedName>
</protein>
<dbReference type="EMBL" id="OX459121">
    <property type="protein sequence ID" value="CAI9102737.1"/>
    <property type="molecule type" value="Genomic_DNA"/>
</dbReference>
<dbReference type="AlphaFoldDB" id="A0AAV1D7E8"/>
<proteinExistence type="predicted"/>
<evidence type="ECO:0000313" key="3">
    <source>
        <dbReference type="EMBL" id="CAI9102737.1"/>
    </source>
</evidence>
<feature type="region of interest" description="Disordered" evidence="2">
    <location>
        <begin position="1"/>
        <end position="45"/>
    </location>
</feature>
<feature type="region of interest" description="Disordered" evidence="2">
    <location>
        <begin position="101"/>
        <end position="147"/>
    </location>
</feature>